<evidence type="ECO:0000256" key="1">
    <source>
        <dbReference type="ARBA" id="ARBA00004613"/>
    </source>
</evidence>
<dbReference type="GO" id="GO:0005576">
    <property type="term" value="C:extracellular region"/>
    <property type="evidence" value="ECO:0007669"/>
    <property type="project" value="UniProtKB-SubCell"/>
</dbReference>
<dbReference type="InterPro" id="IPR050960">
    <property type="entry name" value="AB_hydrolase_4_sf"/>
</dbReference>
<evidence type="ECO:0000256" key="5">
    <source>
        <dbReference type="ARBA" id="ARBA00022729"/>
    </source>
</evidence>
<dbReference type="PIRSF" id="PIRSF005211">
    <property type="entry name" value="Ab_hydro_YheT"/>
    <property type="match status" value="1"/>
</dbReference>
<feature type="region of interest" description="Disordered" evidence="10">
    <location>
        <begin position="420"/>
        <end position="453"/>
    </location>
</feature>
<protein>
    <recommendedName>
        <fullName evidence="8">Protein ABHD15</fullName>
    </recommendedName>
    <alternativeName>
        <fullName evidence="9">Alpha/beta hydrolase domain-containing protein 15</fullName>
    </alternativeName>
</protein>
<evidence type="ECO:0000256" key="9">
    <source>
        <dbReference type="ARBA" id="ARBA00082877"/>
    </source>
</evidence>
<dbReference type="Gene3D" id="3.40.50.1820">
    <property type="entry name" value="alpha/beta hydrolase"/>
    <property type="match status" value="1"/>
</dbReference>
<comment type="caution">
    <text evidence="11">The sequence shown here is derived from an EMBL/GenBank/DDBJ whole genome shotgun (WGS) entry which is preliminary data.</text>
</comment>
<sequence>MWGSVIFLLLSLILLIAILLLSCFRDRTTAALGHLGGRIRRRLRFWLYLPQGGSERPQLICKPSTLAHYLLQHCGSLGRPCTPDWPWLDPHLQTLCSLVWPLAGSEIDFARDHLQLRDGGIVALDWAVGITIRNWKATGPSSSSSPPVLIIIPNSWGRLTPHVLGLCRLALEQGFYPVVFHRRGQGGCPLATPSVQQFGDPSDLMEAVSYIRFRHPSAALLAVSEGSGSGLLLSYLGECGSSSYLTCAACISPVFRGQQWFESPLPWLYRWALLLYQKLNLCRYSTALSEAMDADRLFSCTSLQQFEELQFCTGGTGKQSPLNWESYWERNEPLRDADEVAVPVLCLCSWDDPIRGDPRTTLPLELFETSPFFLLALTHWGGHCGFQKESGHGDSGTHFWSQAVLMEYFRVVAEFFRAEERRSQGRGPPPRRRTSTLLPRRRRGTLQRDPPATDDIFNWHRSYTR</sequence>
<keyword evidence="4" id="KW-0597">Phosphoprotein</keyword>
<dbReference type="Proteomes" id="UP001230051">
    <property type="component" value="Unassembled WGS sequence"/>
</dbReference>
<proteinExistence type="inferred from homology"/>
<dbReference type="GO" id="GO:0047372">
    <property type="term" value="F:monoacylglycerol lipase activity"/>
    <property type="evidence" value="ECO:0007669"/>
    <property type="project" value="TreeGrafter"/>
</dbReference>
<evidence type="ECO:0000256" key="3">
    <source>
        <dbReference type="ARBA" id="ARBA00022525"/>
    </source>
</evidence>
<dbReference type="PANTHER" id="PTHR10794">
    <property type="entry name" value="ABHYDROLASE DOMAIN-CONTAINING PROTEIN"/>
    <property type="match status" value="1"/>
</dbReference>
<dbReference type="FunFam" id="3.40.50.1820:FF:000103">
    <property type="entry name" value="Abhydrolase domain-containing 15"/>
    <property type="match status" value="1"/>
</dbReference>
<dbReference type="GO" id="GO:0034338">
    <property type="term" value="F:short-chain carboxylesterase activity"/>
    <property type="evidence" value="ECO:0007669"/>
    <property type="project" value="TreeGrafter"/>
</dbReference>
<name>A0AAD8CW46_ACIOX</name>
<gene>
    <name evidence="11" type="primary">Abhd15</name>
    <name evidence="11" type="ORF">AOXY_G25225</name>
</gene>
<dbReference type="InterPro" id="IPR012020">
    <property type="entry name" value="ABHD4"/>
</dbReference>
<feature type="compositionally biased region" description="Basic residues" evidence="10">
    <location>
        <begin position="429"/>
        <end position="445"/>
    </location>
</feature>
<evidence type="ECO:0000256" key="2">
    <source>
        <dbReference type="ARBA" id="ARBA00010884"/>
    </source>
</evidence>
<evidence type="ECO:0000256" key="4">
    <source>
        <dbReference type="ARBA" id="ARBA00022553"/>
    </source>
</evidence>
<dbReference type="AlphaFoldDB" id="A0AAD8CW46"/>
<evidence type="ECO:0000313" key="12">
    <source>
        <dbReference type="Proteomes" id="UP001230051"/>
    </source>
</evidence>
<comment type="function">
    <text evidence="6">May regulate adipocyte lipolysis and liver lipid accumulation.</text>
</comment>
<dbReference type="PANTHER" id="PTHR10794:SF96">
    <property type="entry name" value="PROTEIN ABHD15-LIKE"/>
    <property type="match status" value="1"/>
</dbReference>
<evidence type="ECO:0000256" key="6">
    <source>
        <dbReference type="ARBA" id="ARBA00053358"/>
    </source>
</evidence>
<dbReference type="SUPFAM" id="SSF53474">
    <property type="entry name" value="alpha/beta-Hydrolases"/>
    <property type="match status" value="1"/>
</dbReference>
<keyword evidence="5" id="KW-0732">Signal</keyword>
<reference evidence="11" key="1">
    <citation type="submission" date="2022-02" db="EMBL/GenBank/DDBJ databases">
        <title>Atlantic sturgeon de novo genome assembly.</title>
        <authorList>
            <person name="Stock M."/>
            <person name="Klopp C."/>
            <person name="Guiguen Y."/>
            <person name="Cabau C."/>
            <person name="Parinello H."/>
            <person name="Santidrian Yebra-Pimentel E."/>
            <person name="Kuhl H."/>
            <person name="Dirks R.P."/>
            <person name="Guessner J."/>
            <person name="Wuertz S."/>
            <person name="Du K."/>
            <person name="Schartl M."/>
        </authorList>
    </citation>
    <scope>NUCLEOTIDE SEQUENCE</scope>
    <source>
        <strain evidence="11">STURGEONOMICS-FGT-2020</strain>
        <tissue evidence="11">Whole blood</tissue>
    </source>
</reference>
<accession>A0AAD8CW46</accession>
<comment type="subunit">
    <text evidence="7">Interacts with PDE3B; this interaction regulates PDE3B's stability and expression and, thereby, impacts the antilipolytic action of insulin.</text>
</comment>
<keyword evidence="12" id="KW-1185">Reference proteome</keyword>
<dbReference type="EMBL" id="JAGXEW010000026">
    <property type="protein sequence ID" value="KAK1157522.1"/>
    <property type="molecule type" value="Genomic_DNA"/>
</dbReference>
<evidence type="ECO:0000256" key="10">
    <source>
        <dbReference type="SAM" id="MobiDB-lite"/>
    </source>
</evidence>
<evidence type="ECO:0000256" key="7">
    <source>
        <dbReference type="ARBA" id="ARBA00066099"/>
    </source>
</evidence>
<comment type="subcellular location">
    <subcellularLocation>
        <location evidence="1">Secreted</location>
    </subcellularLocation>
</comment>
<evidence type="ECO:0000256" key="8">
    <source>
        <dbReference type="ARBA" id="ARBA00072863"/>
    </source>
</evidence>
<comment type="similarity">
    <text evidence="2">Belongs to the AB hydrolase superfamily. AB hydrolase 4 family.</text>
</comment>
<dbReference type="InterPro" id="IPR029058">
    <property type="entry name" value="AB_hydrolase_fold"/>
</dbReference>
<evidence type="ECO:0000313" key="11">
    <source>
        <dbReference type="EMBL" id="KAK1157522.1"/>
    </source>
</evidence>
<organism evidence="11 12">
    <name type="scientific">Acipenser oxyrinchus oxyrinchus</name>
    <dbReference type="NCBI Taxonomy" id="40147"/>
    <lineage>
        <taxon>Eukaryota</taxon>
        <taxon>Metazoa</taxon>
        <taxon>Chordata</taxon>
        <taxon>Craniata</taxon>
        <taxon>Vertebrata</taxon>
        <taxon>Euteleostomi</taxon>
        <taxon>Actinopterygii</taxon>
        <taxon>Chondrostei</taxon>
        <taxon>Acipenseriformes</taxon>
        <taxon>Acipenseridae</taxon>
        <taxon>Acipenser</taxon>
    </lineage>
</organism>
<keyword evidence="3" id="KW-0964">Secreted</keyword>